<dbReference type="OrthoDB" id="9984778at2759"/>
<accession>A0A2J7ZR20</accession>
<dbReference type="PROSITE" id="PS50089">
    <property type="entry name" value="ZF_RING_2"/>
    <property type="match status" value="1"/>
</dbReference>
<name>A0A2J7ZR20_9CHLO</name>
<feature type="domain" description="RING-type" evidence="2">
    <location>
        <begin position="61"/>
        <end position="110"/>
    </location>
</feature>
<dbReference type="GO" id="GO:0008270">
    <property type="term" value="F:zinc ion binding"/>
    <property type="evidence" value="ECO:0007669"/>
    <property type="project" value="UniProtKB-KW"/>
</dbReference>
<dbReference type="Proteomes" id="UP000236333">
    <property type="component" value="Unassembled WGS sequence"/>
</dbReference>
<dbReference type="AlphaFoldDB" id="A0A2J7ZR20"/>
<comment type="caution">
    <text evidence="3">The sequence shown here is derived from an EMBL/GenBank/DDBJ whole genome shotgun (WGS) entry which is preliminary data.</text>
</comment>
<dbReference type="SMART" id="SM00184">
    <property type="entry name" value="RING"/>
    <property type="match status" value="1"/>
</dbReference>
<keyword evidence="1" id="KW-0862">Zinc</keyword>
<evidence type="ECO:0000313" key="4">
    <source>
        <dbReference type="Proteomes" id="UP000236333"/>
    </source>
</evidence>
<dbReference type="Gene3D" id="3.30.40.10">
    <property type="entry name" value="Zinc/RING finger domain, C3HC4 (zinc finger)"/>
    <property type="match status" value="1"/>
</dbReference>
<gene>
    <name evidence="3" type="ORF">TSOC_011277</name>
</gene>
<evidence type="ECO:0000259" key="2">
    <source>
        <dbReference type="PROSITE" id="PS50089"/>
    </source>
</evidence>
<keyword evidence="1" id="KW-0479">Metal-binding</keyword>
<keyword evidence="1" id="KW-0863">Zinc-finger</keyword>
<dbReference type="InterPro" id="IPR001841">
    <property type="entry name" value="Znf_RING"/>
</dbReference>
<evidence type="ECO:0000313" key="3">
    <source>
        <dbReference type="EMBL" id="PNH02721.1"/>
    </source>
</evidence>
<dbReference type="InterPro" id="IPR051826">
    <property type="entry name" value="E3_ubiquitin-ligase_domain"/>
</dbReference>
<sequence>MDMTHKRLAYTVGEAIKLVNDGWCMDDSALGSRSWLAARWADLKHPNSSHETQRPVCSDVCSICQEAFTASDVALLLPCSHAFHGFCDRKLLSGGISRWLEDNVTCPCCRQLVS</sequence>
<evidence type="ECO:0000256" key="1">
    <source>
        <dbReference type="PROSITE-ProRule" id="PRU00175"/>
    </source>
</evidence>
<dbReference type="Pfam" id="PF13639">
    <property type="entry name" value="zf-RING_2"/>
    <property type="match status" value="1"/>
</dbReference>
<proteinExistence type="predicted"/>
<organism evidence="3 4">
    <name type="scientific">Tetrabaena socialis</name>
    <dbReference type="NCBI Taxonomy" id="47790"/>
    <lineage>
        <taxon>Eukaryota</taxon>
        <taxon>Viridiplantae</taxon>
        <taxon>Chlorophyta</taxon>
        <taxon>core chlorophytes</taxon>
        <taxon>Chlorophyceae</taxon>
        <taxon>CS clade</taxon>
        <taxon>Chlamydomonadales</taxon>
        <taxon>Tetrabaenaceae</taxon>
        <taxon>Tetrabaena</taxon>
    </lineage>
</organism>
<dbReference type="GO" id="GO:0061630">
    <property type="term" value="F:ubiquitin protein ligase activity"/>
    <property type="evidence" value="ECO:0007669"/>
    <property type="project" value="TreeGrafter"/>
</dbReference>
<dbReference type="SUPFAM" id="SSF57850">
    <property type="entry name" value="RING/U-box"/>
    <property type="match status" value="1"/>
</dbReference>
<keyword evidence="4" id="KW-1185">Reference proteome</keyword>
<dbReference type="GO" id="GO:0006511">
    <property type="term" value="P:ubiquitin-dependent protein catabolic process"/>
    <property type="evidence" value="ECO:0007669"/>
    <property type="project" value="TreeGrafter"/>
</dbReference>
<dbReference type="EMBL" id="PGGS01000606">
    <property type="protein sequence ID" value="PNH02721.1"/>
    <property type="molecule type" value="Genomic_DNA"/>
</dbReference>
<protein>
    <submittedName>
        <fullName evidence="3">Protein goliath</fullName>
    </submittedName>
</protein>
<reference evidence="3 4" key="1">
    <citation type="journal article" date="2017" name="Mol. Biol. Evol.">
        <title>The 4-celled Tetrabaena socialis nuclear genome reveals the essential components for genetic control of cell number at the origin of multicellularity in the volvocine lineage.</title>
        <authorList>
            <person name="Featherston J."/>
            <person name="Arakaki Y."/>
            <person name="Hanschen E.R."/>
            <person name="Ferris P.J."/>
            <person name="Michod R.E."/>
            <person name="Olson B.J.S.C."/>
            <person name="Nozaki H."/>
            <person name="Durand P.M."/>
        </authorList>
    </citation>
    <scope>NUCLEOTIDE SEQUENCE [LARGE SCALE GENOMIC DNA]</scope>
    <source>
        <strain evidence="3 4">NIES-571</strain>
    </source>
</reference>
<dbReference type="PANTHER" id="PTHR22765">
    <property type="entry name" value="RING FINGER AND PROTEASE ASSOCIATED DOMAIN-CONTAINING"/>
    <property type="match status" value="1"/>
</dbReference>
<dbReference type="InterPro" id="IPR013083">
    <property type="entry name" value="Znf_RING/FYVE/PHD"/>
</dbReference>